<keyword evidence="10" id="KW-1185">Reference proteome</keyword>
<evidence type="ECO:0000256" key="5">
    <source>
        <dbReference type="ARBA" id="ARBA00023251"/>
    </source>
</evidence>
<dbReference type="InterPro" id="IPR020846">
    <property type="entry name" value="MFS_dom"/>
</dbReference>
<feature type="transmembrane region" description="Helical" evidence="7">
    <location>
        <begin position="63"/>
        <end position="84"/>
    </location>
</feature>
<feature type="transmembrane region" description="Helical" evidence="7">
    <location>
        <begin position="356"/>
        <end position="375"/>
    </location>
</feature>
<evidence type="ECO:0000256" key="2">
    <source>
        <dbReference type="ARBA" id="ARBA00022692"/>
    </source>
</evidence>
<dbReference type="Proteomes" id="UP001499984">
    <property type="component" value="Unassembled WGS sequence"/>
</dbReference>
<proteinExistence type="predicted"/>
<feature type="transmembrane region" description="Helical" evidence="7">
    <location>
        <begin position="154"/>
        <end position="177"/>
    </location>
</feature>
<feature type="transmembrane region" description="Helical" evidence="7">
    <location>
        <begin position="452"/>
        <end position="476"/>
    </location>
</feature>
<feature type="region of interest" description="Disordered" evidence="6">
    <location>
        <begin position="1"/>
        <end position="21"/>
    </location>
</feature>
<dbReference type="SUPFAM" id="SSF103473">
    <property type="entry name" value="MFS general substrate transporter"/>
    <property type="match status" value="1"/>
</dbReference>
<feature type="domain" description="Major facilitator superfamily (MFS) profile" evidence="8">
    <location>
        <begin position="30"/>
        <end position="485"/>
    </location>
</feature>
<evidence type="ECO:0000256" key="6">
    <source>
        <dbReference type="SAM" id="MobiDB-lite"/>
    </source>
</evidence>
<evidence type="ECO:0000256" key="1">
    <source>
        <dbReference type="ARBA" id="ARBA00004651"/>
    </source>
</evidence>
<keyword evidence="3 7" id="KW-1133">Transmembrane helix</keyword>
<feature type="transmembrane region" description="Helical" evidence="7">
    <location>
        <begin position="121"/>
        <end position="142"/>
    </location>
</feature>
<feature type="transmembrane region" description="Helical" evidence="7">
    <location>
        <begin position="381"/>
        <end position="404"/>
    </location>
</feature>
<feature type="transmembrane region" description="Helical" evidence="7">
    <location>
        <begin position="324"/>
        <end position="344"/>
    </location>
</feature>
<keyword evidence="2 7" id="KW-0812">Transmembrane</keyword>
<evidence type="ECO:0000259" key="8">
    <source>
        <dbReference type="PROSITE" id="PS50850"/>
    </source>
</evidence>
<dbReference type="Pfam" id="PF07690">
    <property type="entry name" value="MFS_1"/>
    <property type="match status" value="1"/>
</dbReference>
<comment type="caution">
    <text evidence="9">The sequence shown here is derived from an EMBL/GenBank/DDBJ whole genome shotgun (WGS) entry which is preliminary data.</text>
</comment>
<dbReference type="Gene3D" id="1.20.1250.20">
    <property type="entry name" value="MFS general substrate transporter like domains"/>
    <property type="match status" value="2"/>
</dbReference>
<keyword evidence="5" id="KW-0046">Antibiotic resistance</keyword>
<dbReference type="EMBL" id="BAAAZY010000013">
    <property type="protein sequence ID" value="GAA4071768.1"/>
    <property type="molecule type" value="Genomic_DNA"/>
</dbReference>
<sequence length="492" mass="50610">MTTITSSRHARASRLSPHATARGGGLHPAGVFILLAGAFLPIMDFFITNVALPSIDASLHASASSLELVIAGYGVAYATLLVLGGRLGDRYGRRRLFLGALVGFVLASLACGVAPDVGVLIGARIVQGATAALLIPQVLATFHHVLEGERRARAVALYGATSGIAAVAGQLVGGLLVSADIAGTSWRPIFLVNVPIGVLVLIVAARIVPDTRSHHPVGIDLPGTVLFAATLTALLVPLTEGHSLGWPWWTWLLLALAVVLGAATYVVEKRAEQRGEVPLLPPSVLRLPSMSRGLVMVFAFSIGFGAFMFVFALTVQNGLHADALHGGLAVLPMALLFFAGSLLAPRVIGRYGRTALSAGAIVQLVGLASLVTVLVENWPQVSLWAMAGPLALVGAGQSMLFAGLFRSVLADVPTHLGGIGSGVLITLQQSGLALGVATLGTLYLTLAPHDAAHAFAGVEYVQMGIVALLAVGAAALPRFTESASAATPVVDA</sequence>
<feature type="transmembrane region" description="Helical" evidence="7">
    <location>
        <begin position="96"/>
        <end position="115"/>
    </location>
</feature>
<evidence type="ECO:0000313" key="10">
    <source>
        <dbReference type="Proteomes" id="UP001499984"/>
    </source>
</evidence>
<feature type="transmembrane region" description="Helical" evidence="7">
    <location>
        <begin position="189"/>
        <end position="208"/>
    </location>
</feature>
<dbReference type="CDD" id="cd17321">
    <property type="entry name" value="MFS_MMR_MDR_like"/>
    <property type="match status" value="1"/>
</dbReference>
<reference evidence="10" key="1">
    <citation type="journal article" date="2019" name="Int. J. Syst. Evol. Microbiol.">
        <title>The Global Catalogue of Microorganisms (GCM) 10K type strain sequencing project: providing services to taxonomists for standard genome sequencing and annotation.</title>
        <authorList>
            <consortium name="The Broad Institute Genomics Platform"/>
            <consortium name="The Broad Institute Genome Sequencing Center for Infectious Disease"/>
            <person name="Wu L."/>
            <person name="Ma J."/>
        </authorList>
    </citation>
    <scope>NUCLEOTIDE SEQUENCE [LARGE SCALE GENOMIC DNA]</scope>
    <source>
        <strain evidence="10">JCM 16925</strain>
    </source>
</reference>
<gene>
    <name evidence="9" type="ORF">GCM10022233_55830</name>
</gene>
<evidence type="ECO:0000256" key="7">
    <source>
        <dbReference type="SAM" id="Phobius"/>
    </source>
</evidence>
<comment type="subcellular location">
    <subcellularLocation>
        <location evidence="1">Cell membrane</location>
        <topology evidence="1">Multi-pass membrane protein</topology>
    </subcellularLocation>
</comment>
<dbReference type="PROSITE" id="PS50850">
    <property type="entry name" value="MFS"/>
    <property type="match status" value="1"/>
</dbReference>
<feature type="transmembrane region" description="Helical" evidence="7">
    <location>
        <begin position="293"/>
        <end position="312"/>
    </location>
</feature>
<feature type="transmembrane region" description="Helical" evidence="7">
    <location>
        <begin position="21"/>
        <end position="43"/>
    </location>
</feature>
<dbReference type="InterPro" id="IPR036259">
    <property type="entry name" value="MFS_trans_sf"/>
</dbReference>
<dbReference type="PANTHER" id="PTHR42718:SF39">
    <property type="entry name" value="ACTINORHODIN TRANSPORTER-RELATED"/>
    <property type="match status" value="1"/>
</dbReference>
<dbReference type="RefSeq" id="WP_345016471.1">
    <property type="nucleotide sequence ID" value="NZ_BAAAZY010000013.1"/>
</dbReference>
<name>A0ABP7VPI9_9ACTN</name>
<dbReference type="InterPro" id="IPR011701">
    <property type="entry name" value="MFS"/>
</dbReference>
<organism evidence="9 10">
    <name type="scientific">Streptomyces shaanxiensis</name>
    <dbReference type="NCBI Taxonomy" id="653357"/>
    <lineage>
        <taxon>Bacteria</taxon>
        <taxon>Bacillati</taxon>
        <taxon>Actinomycetota</taxon>
        <taxon>Actinomycetes</taxon>
        <taxon>Kitasatosporales</taxon>
        <taxon>Streptomycetaceae</taxon>
        <taxon>Streptomyces</taxon>
    </lineage>
</organism>
<evidence type="ECO:0000313" key="9">
    <source>
        <dbReference type="EMBL" id="GAA4071768.1"/>
    </source>
</evidence>
<protein>
    <submittedName>
        <fullName evidence="9">MFS transporter</fullName>
    </submittedName>
</protein>
<feature type="transmembrane region" description="Helical" evidence="7">
    <location>
        <begin position="248"/>
        <end position="267"/>
    </location>
</feature>
<accession>A0ABP7VPI9</accession>
<evidence type="ECO:0000256" key="4">
    <source>
        <dbReference type="ARBA" id="ARBA00023136"/>
    </source>
</evidence>
<evidence type="ECO:0000256" key="3">
    <source>
        <dbReference type="ARBA" id="ARBA00022989"/>
    </source>
</evidence>
<feature type="transmembrane region" description="Helical" evidence="7">
    <location>
        <begin position="416"/>
        <end position="446"/>
    </location>
</feature>
<feature type="transmembrane region" description="Helical" evidence="7">
    <location>
        <begin position="217"/>
        <end position="236"/>
    </location>
</feature>
<keyword evidence="4 7" id="KW-0472">Membrane</keyword>
<dbReference type="PANTHER" id="PTHR42718">
    <property type="entry name" value="MAJOR FACILITATOR SUPERFAMILY MULTIDRUG TRANSPORTER MFSC"/>
    <property type="match status" value="1"/>
</dbReference>